<dbReference type="PANTHER" id="PTHR21299">
    <property type="entry name" value="CYTIDYLATE KINASE/PANTOATE-BETA-ALANINE LIGASE"/>
    <property type="match status" value="1"/>
</dbReference>
<dbReference type="AlphaFoldDB" id="A0A0F6SHN8"/>
<comment type="pathway">
    <text evidence="1 8">Cofactor biosynthesis; (R)-pantothenate biosynthesis; (R)-pantothenate from (R)-pantoate and beta-alanine: step 1/1.</text>
</comment>
<keyword evidence="4 8" id="KW-0566">Pantothenate biosynthesis</keyword>
<feature type="active site" description="Proton donor" evidence="8">
    <location>
        <position position="38"/>
    </location>
</feature>
<evidence type="ECO:0000256" key="5">
    <source>
        <dbReference type="ARBA" id="ARBA00022741"/>
    </source>
</evidence>
<dbReference type="KEGG" id="samy:DB32_007918"/>
<feature type="binding site" evidence="8">
    <location>
        <begin position="31"/>
        <end position="38"/>
    </location>
    <ligand>
        <name>ATP</name>
        <dbReference type="ChEBI" id="CHEBI:30616"/>
    </ligand>
</feature>
<evidence type="ECO:0000256" key="4">
    <source>
        <dbReference type="ARBA" id="ARBA00022655"/>
    </source>
</evidence>
<dbReference type="GO" id="GO:0004592">
    <property type="term" value="F:pantoate-beta-alanine ligase activity"/>
    <property type="evidence" value="ECO:0007669"/>
    <property type="project" value="UniProtKB-UniRule"/>
</dbReference>
<dbReference type="InterPro" id="IPR003721">
    <property type="entry name" value="Pantoate_ligase"/>
</dbReference>
<dbReference type="STRING" id="927083.DB32_007918"/>
<comment type="catalytic activity">
    <reaction evidence="7 8">
        <text>(R)-pantoate + beta-alanine + ATP = (R)-pantothenate + AMP + diphosphate + H(+)</text>
        <dbReference type="Rhea" id="RHEA:10912"/>
        <dbReference type="ChEBI" id="CHEBI:15378"/>
        <dbReference type="ChEBI" id="CHEBI:15980"/>
        <dbReference type="ChEBI" id="CHEBI:29032"/>
        <dbReference type="ChEBI" id="CHEBI:30616"/>
        <dbReference type="ChEBI" id="CHEBI:33019"/>
        <dbReference type="ChEBI" id="CHEBI:57966"/>
        <dbReference type="ChEBI" id="CHEBI:456215"/>
        <dbReference type="EC" id="6.3.2.1"/>
    </reaction>
</comment>
<dbReference type="NCBIfam" id="TIGR00018">
    <property type="entry name" value="panC"/>
    <property type="match status" value="1"/>
</dbReference>
<evidence type="ECO:0000313" key="9">
    <source>
        <dbReference type="EMBL" id="AKF10769.1"/>
    </source>
</evidence>
<gene>
    <name evidence="8" type="primary">panC</name>
    <name evidence="9" type="ORF">DB32_007918</name>
</gene>
<proteinExistence type="inferred from homology"/>
<dbReference type="PANTHER" id="PTHR21299:SF1">
    <property type="entry name" value="PANTOATE--BETA-ALANINE LIGASE"/>
    <property type="match status" value="1"/>
</dbReference>
<reference evidence="9 10" key="1">
    <citation type="submission" date="2015-03" db="EMBL/GenBank/DDBJ databases">
        <title>Genome assembly of Sandaracinus amylolyticus DSM 53668.</title>
        <authorList>
            <person name="Sharma G."/>
            <person name="Subramanian S."/>
        </authorList>
    </citation>
    <scope>NUCLEOTIDE SEQUENCE [LARGE SCALE GENOMIC DNA]</scope>
    <source>
        <strain evidence="9 10">DSM 53668</strain>
    </source>
</reference>
<dbReference type="Gene3D" id="3.30.1300.10">
    <property type="entry name" value="Pantoate-beta-alanine ligase, C-terminal domain"/>
    <property type="match status" value="1"/>
</dbReference>
<dbReference type="UniPathway" id="UPA00028">
    <property type="reaction ID" value="UER00005"/>
</dbReference>
<comment type="miscellaneous">
    <text evidence="8">The reaction proceeds by a bi uni uni bi ping pong mechanism.</text>
</comment>
<dbReference type="GO" id="GO:0005829">
    <property type="term" value="C:cytosol"/>
    <property type="evidence" value="ECO:0007669"/>
    <property type="project" value="TreeGrafter"/>
</dbReference>
<keyword evidence="5 8" id="KW-0547">Nucleotide-binding</keyword>
<dbReference type="Gene3D" id="3.40.50.620">
    <property type="entry name" value="HUPs"/>
    <property type="match status" value="1"/>
</dbReference>
<protein>
    <recommendedName>
        <fullName evidence="8">Pantothenate synthetase</fullName>
        <shortName evidence="8">PS</shortName>
        <ecNumber evidence="8">6.3.2.1</ecNumber>
    </recommendedName>
    <alternativeName>
        <fullName evidence="8">Pantoate--beta-alanine ligase</fullName>
    </alternativeName>
    <alternativeName>
        <fullName evidence="8">Pantoate-activating enzyme</fullName>
    </alternativeName>
</protein>
<evidence type="ECO:0000256" key="2">
    <source>
        <dbReference type="ARBA" id="ARBA00009256"/>
    </source>
</evidence>
<comment type="subunit">
    <text evidence="8">Homodimer.</text>
</comment>
<dbReference type="GO" id="GO:0015940">
    <property type="term" value="P:pantothenate biosynthetic process"/>
    <property type="evidence" value="ECO:0007669"/>
    <property type="project" value="UniProtKB-UniRule"/>
</dbReference>
<dbReference type="EMBL" id="CP011125">
    <property type="protein sequence ID" value="AKF10769.1"/>
    <property type="molecule type" value="Genomic_DNA"/>
</dbReference>
<feature type="binding site" evidence="8">
    <location>
        <begin position="186"/>
        <end position="189"/>
    </location>
    <ligand>
        <name>ATP</name>
        <dbReference type="ChEBI" id="CHEBI:30616"/>
    </ligand>
</feature>
<keyword evidence="6 8" id="KW-0067">ATP-binding</keyword>
<dbReference type="Proteomes" id="UP000034883">
    <property type="component" value="Chromosome"/>
</dbReference>
<name>A0A0F6SHN8_9BACT</name>
<dbReference type="OrthoDB" id="9773087at2"/>
<evidence type="ECO:0000256" key="8">
    <source>
        <dbReference type="HAMAP-Rule" id="MF_00158"/>
    </source>
</evidence>
<evidence type="ECO:0000256" key="3">
    <source>
        <dbReference type="ARBA" id="ARBA00022598"/>
    </source>
</evidence>
<evidence type="ECO:0000256" key="7">
    <source>
        <dbReference type="ARBA" id="ARBA00048258"/>
    </source>
</evidence>
<dbReference type="Pfam" id="PF02569">
    <property type="entry name" value="Pantoate_ligase"/>
    <property type="match status" value="1"/>
</dbReference>
<comment type="function">
    <text evidence="8">Catalyzes the condensation of pantoate with beta-alanine in an ATP-dependent reaction via a pantoyl-adenylate intermediate.</text>
</comment>
<keyword evidence="10" id="KW-1185">Reference proteome</keyword>
<dbReference type="InterPro" id="IPR014729">
    <property type="entry name" value="Rossmann-like_a/b/a_fold"/>
</dbReference>
<keyword evidence="8" id="KW-0963">Cytoplasm</keyword>
<comment type="similarity">
    <text evidence="2 8">Belongs to the pantothenate synthetase family.</text>
</comment>
<evidence type="ECO:0000256" key="1">
    <source>
        <dbReference type="ARBA" id="ARBA00004990"/>
    </source>
</evidence>
<dbReference type="FunFam" id="3.30.1300.10:FF:000001">
    <property type="entry name" value="Pantothenate synthetase"/>
    <property type="match status" value="1"/>
</dbReference>
<dbReference type="InterPro" id="IPR042176">
    <property type="entry name" value="Pantoate_ligase_C"/>
</dbReference>
<dbReference type="RefSeq" id="WP_053237706.1">
    <property type="nucleotide sequence ID" value="NZ_CP011125.1"/>
</dbReference>
<feature type="binding site" evidence="8">
    <location>
        <begin position="149"/>
        <end position="152"/>
    </location>
    <ligand>
        <name>ATP</name>
        <dbReference type="ChEBI" id="CHEBI:30616"/>
    </ligand>
</feature>
<feature type="binding site" evidence="8">
    <location>
        <position position="63"/>
    </location>
    <ligand>
        <name>beta-alanine</name>
        <dbReference type="ChEBI" id="CHEBI:57966"/>
    </ligand>
</feature>
<accession>A0A0F6SHN8</accession>
<feature type="binding site" evidence="8">
    <location>
        <position position="63"/>
    </location>
    <ligand>
        <name>(R)-pantoate</name>
        <dbReference type="ChEBI" id="CHEBI:15980"/>
    </ligand>
</feature>
<sequence length="287" mass="31185">MTKVVHEKSELRAACDAVRASGGRLGLVPTMGALHDGHLALVAEARRRGATHVALTIFVNPLQFGPNEDFDRYPRTLEADVARCRDAGVDLVFAPPRDGMYPPGFQSEVQVTKLTTRLEGAFRPGHFTGVTTVVAKLFMLAGPCVACFGRKDYQQWKVIERMARDLDMPIDVVGMPTVRESDGLAMSSRNRYLSTEERERALGIARGLRAAHAAYGAGERDAATIAEMVRSEIAPRFDSIDYVDVADADTLEPFPSAIEGRAVITVAAKIGKTRLIDNTVLGEDACP</sequence>
<feature type="binding site" evidence="8">
    <location>
        <position position="178"/>
    </location>
    <ligand>
        <name>ATP</name>
        <dbReference type="ChEBI" id="CHEBI:30616"/>
    </ligand>
</feature>
<dbReference type="CDD" id="cd00560">
    <property type="entry name" value="PanC"/>
    <property type="match status" value="1"/>
</dbReference>
<dbReference type="EC" id="6.3.2.1" evidence="8"/>
<dbReference type="GO" id="GO:0005524">
    <property type="term" value="F:ATP binding"/>
    <property type="evidence" value="ECO:0007669"/>
    <property type="project" value="UniProtKB-KW"/>
</dbReference>
<feature type="binding site" evidence="8">
    <location>
        <position position="155"/>
    </location>
    <ligand>
        <name>(R)-pantoate</name>
        <dbReference type="ChEBI" id="CHEBI:15980"/>
    </ligand>
</feature>
<dbReference type="SUPFAM" id="SSF52374">
    <property type="entry name" value="Nucleotidylyl transferase"/>
    <property type="match status" value="1"/>
</dbReference>
<comment type="subcellular location">
    <subcellularLocation>
        <location evidence="8">Cytoplasm</location>
    </subcellularLocation>
</comment>
<keyword evidence="3 8" id="KW-0436">Ligase</keyword>
<organism evidence="9 10">
    <name type="scientific">Sandaracinus amylolyticus</name>
    <dbReference type="NCBI Taxonomy" id="927083"/>
    <lineage>
        <taxon>Bacteria</taxon>
        <taxon>Pseudomonadati</taxon>
        <taxon>Myxococcota</taxon>
        <taxon>Polyangia</taxon>
        <taxon>Polyangiales</taxon>
        <taxon>Sandaracinaceae</taxon>
        <taxon>Sandaracinus</taxon>
    </lineage>
</organism>
<evidence type="ECO:0000313" key="10">
    <source>
        <dbReference type="Proteomes" id="UP000034883"/>
    </source>
</evidence>
<dbReference type="HAMAP" id="MF_00158">
    <property type="entry name" value="PanC"/>
    <property type="match status" value="1"/>
</dbReference>
<evidence type="ECO:0000256" key="6">
    <source>
        <dbReference type="ARBA" id="ARBA00022840"/>
    </source>
</evidence>